<evidence type="ECO:0000313" key="2">
    <source>
        <dbReference type="EMBL" id="MFB9073023.1"/>
    </source>
</evidence>
<feature type="region of interest" description="Disordered" evidence="1">
    <location>
        <begin position="1"/>
        <end position="51"/>
    </location>
</feature>
<sequence>MKVRVMTGTPGPVRLTASGNPGSRHELGSTGAAPARGRRRQRSGTGHSLLTGSVGCEHKFVSYAESTSSWCE</sequence>
<proteinExistence type="predicted"/>
<name>A0ABV5G263_9MICC</name>
<organism evidence="2 3">
    <name type="scientific">Citricoccus parietis</name>
    <dbReference type="NCBI Taxonomy" id="592307"/>
    <lineage>
        <taxon>Bacteria</taxon>
        <taxon>Bacillati</taxon>
        <taxon>Actinomycetota</taxon>
        <taxon>Actinomycetes</taxon>
        <taxon>Micrococcales</taxon>
        <taxon>Micrococcaceae</taxon>
        <taxon>Citricoccus</taxon>
    </lineage>
</organism>
<keyword evidence="3" id="KW-1185">Reference proteome</keyword>
<dbReference type="Proteomes" id="UP001589575">
    <property type="component" value="Unassembled WGS sequence"/>
</dbReference>
<evidence type="ECO:0000313" key="3">
    <source>
        <dbReference type="Proteomes" id="UP001589575"/>
    </source>
</evidence>
<gene>
    <name evidence="2" type="ORF">ACFFX0_18165</name>
</gene>
<comment type="caution">
    <text evidence="2">The sequence shown here is derived from an EMBL/GenBank/DDBJ whole genome shotgun (WGS) entry which is preliminary data.</text>
</comment>
<protein>
    <submittedName>
        <fullName evidence="2">Uncharacterized protein</fullName>
    </submittedName>
</protein>
<accession>A0ABV5G263</accession>
<reference evidence="2 3" key="1">
    <citation type="submission" date="2024-09" db="EMBL/GenBank/DDBJ databases">
        <authorList>
            <person name="Sun Q."/>
            <person name="Mori K."/>
        </authorList>
    </citation>
    <scope>NUCLEOTIDE SEQUENCE [LARGE SCALE GENOMIC DNA]</scope>
    <source>
        <strain evidence="2 3">CCM 7609</strain>
    </source>
</reference>
<evidence type="ECO:0000256" key="1">
    <source>
        <dbReference type="SAM" id="MobiDB-lite"/>
    </source>
</evidence>
<dbReference type="EMBL" id="JBHMFI010000001">
    <property type="protein sequence ID" value="MFB9073023.1"/>
    <property type="molecule type" value="Genomic_DNA"/>
</dbReference>